<dbReference type="AlphaFoldDB" id="A0A5C4X3J1"/>
<sequence length="197" mass="22295">MDYPEALKQAPSLVAELRKRIMPEKGEKPERSAPSQKPSAPLNIHAMADCDSIYSLLYRHAENVADLLGGTMPTVPIVGDWEPVGLPAGVEPDTAYDHALKLARYLEHQTHLVPINWQAKIAREIVKTVARLTERYPTHEQPELLNARCRECGRLNLYRYAPKRYKADERFKCGSCGLIHTAEEVAAQKLKREDEIK</sequence>
<proteinExistence type="predicted"/>
<gene>
    <name evidence="2" type="ORF">FHQ09_06630</name>
</gene>
<feature type="region of interest" description="Disordered" evidence="1">
    <location>
        <begin position="21"/>
        <end position="42"/>
    </location>
</feature>
<organism evidence="2 3">
    <name type="scientific">Brevibacterium sediminis</name>
    <dbReference type="NCBI Taxonomy" id="1857024"/>
    <lineage>
        <taxon>Bacteria</taxon>
        <taxon>Bacillati</taxon>
        <taxon>Actinomycetota</taxon>
        <taxon>Actinomycetes</taxon>
        <taxon>Micrococcales</taxon>
        <taxon>Brevibacteriaceae</taxon>
        <taxon>Brevibacterium</taxon>
    </lineage>
</organism>
<dbReference type="EMBL" id="VDMQ01000003">
    <property type="protein sequence ID" value="TNM55910.1"/>
    <property type="molecule type" value="Genomic_DNA"/>
</dbReference>
<accession>A0A5C4X3J1</accession>
<evidence type="ECO:0000313" key="3">
    <source>
        <dbReference type="Proteomes" id="UP000314223"/>
    </source>
</evidence>
<reference evidence="2 3" key="1">
    <citation type="submission" date="2019-06" db="EMBL/GenBank/DDBJ databases">
        <authorList>
            <person name="Mardanova A.M."/>
            <person name="Pudova D.S."/>
            <person name="Shagimardanova E.I."/>
            <person name="Gogoleva N.E."/>
            <person name="Lutfullin M.T."/>
            <person name="Hadieva G.F."/>
            <person name="Sharipova M.R."/>
        </authorList>
    </citation>
    <scope>NUCLEOTIDE SEQUENCE [LARGE SCALE GENOMIC DNA]</scope>
    <source>
        <strain evidence="2 3">MG-1</strain>
    </source>
</reference>
<dbReference type="RefSeq" id="WP_139468049.1">
    <property type="nucleotide sequence ID" value="NZ_VDMQ01000003.1"/>
</dbReference>
<evidence type="ECO:0000256" key="1">
    <source>
        <dbReference type="SAM" id="MobiDB-lite"/>
    </source>
</evidence>
<dbReference type="Proteomes" id="UP000314223">
    <property type="component" value="Unassembled WGS sequence"/>
</dbReference>
<evidence type="ECO:0000313" key="2">
    <source>
        <dbReference type="EMBL" id="TNM55910.1"/>
    </source>
</evidence>
<comment type="caution">
    <text evidence="2">The sequence shown here is derived from an EMBL/GenBank/DDBJ whole genome shotgun (WGS) entry which is preliminary data.</text>
</comment>
<name>A0A5C4X3J1_9MICO</name>
<protein>
    <submittedName>
        <fullName evidence="2">Uncharacterized protein</fullName>
    </submittedName>
</protein>
<feature type="compositionally biased region" description="Basic and acidic residues" evidence="1">
    <location>
        <begin position="21"/>
        <end position="31"/>
    </location>
</feature>